<feature type="signal peptide" evidence="1">
    <location>
        <begin position="1"/>
        <end position="20"/>
    </location>
</feature>
<sequence>MKFYLFAIVMLMAVVSVVLAAPGVYFLEEPCPFRKRDSAGLCPTDYEEDVIKPFTAHNKSHNCNINNSF</sequence>
<reference evidence="2" key="1">
    <citation type="submission" date="2016-07" db="EMBL/GenBank/DDBJ databases">
        <authorList>
            <person name="Bretaudeau A."/>
        </authorList>
    </citation>
    <scope>NUCLEOTIDE SEQUENCE</scope>
    <source>
        <strain evidence="2">Rice</strain>
        <tissue evidence="2">Whole body</tissue>
    </source>
</reference>
<gene>
    <name evidence="2" type="ORF">SFRICE_039079</name>
</gene>
<keyword evidence="1" id="KW-0732">Signal</keyword>
<organism evidence="2">
    <name type="scientific">Spodoptera frugiperda</name>
    <name type="common">Fall armyworm</name>
    <dbReference type="NCBI Taxonomy" id="7108"/>
    <lineage>
        <taxon>Eukaryota</taxon>
        <taxon>Metazoa</taxon>
        <taxon>Ecdysozoa</taxon>
        <taxon>Arthropoda</taxon>
        <taxon>Hexapoda</taxon>
        <taxon>Insecta</taxon>
        <taxon>Pterygota</taxon>
        <taxon>Neoptera</taxon>
        <taxon>Endopterygota</taxon>
        <taxon>Lepidoptera</taxon>
        <taxon>Glossata</taxon>
        <taxon>Ditrysia</taxon>
        <taxon>Noctuoidea</taxon>
        <taxon>Noctuidae</taxon>
        <taxon>Amphipyrinae</taxon>
        <taxon>Spodoptera</taxon>
    </lineage>
</organism>
<protein>
    <submittedName>
        <fullName evidence="2">SFRICE_039079</fullName>
    </submittedName>
</protein>
<feature type="chain" id="PRO_5013917414" evidence="1">
    <location>
        <begin position="21"/>
        <end position="69"/>
    </location>
</feature>
<evidence type="ECO:0000313" key="2">
    <source>
        <dbReference type="EMBL" id="SOQ55240.1"/>
    </source>
</evidence>
<dbReference type="AlphaFoldDB" id="A0A2H1WQ91"/>
<dbReference type="EMBL" id="ODYU01010256">
    <property type="protein sequence ID" value="SOQ55240.1"/>
    <property type="molecule type" value="Genomic_DNA"/>
</dbReference>
<proteinExistence type="predicted"/>
<evidence type="ECO:0000256" key="1">
    <source>
        <dbReference type="SAM" id="SignalP"/>
    </source>
</evidence>
<accession>A0A2H1WQ91</accession>
<name>A0A2H1WQ91_SPOFR</name>